<dbReference type="Proteomes" id="UP000299102">
    <property type="component" value="Unassembled WGS sequence"/>
</dbReference>
<dbReference type="AlphaFoldDB" id="A0A4C1YY64"/>
<name>A0A4C1YY64_EUMVA</name>
<feature type="compositionally biased region" description="Basic and acidic residues" evidence="1">
    <location>
        <begin position="119"/>
        <end position="149"/>
    </location>
</feature>
<feature type="region of interest" description="Disordered" evidence="1">
    <location>
        <begin position="104"/>
        <end position="149"/>
    </location>
</feature>
<proteinExistence type="predicted"/>
<organism evidence="2 3">
    <name type="scientific">Eumeta variegata</name>
    <name type="common">Bagworm moth</name>
    <name type="synonym">Eumeta japonica</name>
    <dbReference type="NCBI Taxonomy" id="151549"/>
    <lineage>
        <taxon>Eukaryota</taxon>
        <taxon>Metazoa</taxon>
        <taxon>Ecdysozoa</taxon>
        <taxon>Arthropoda</taxon>
        <taxon>Hexapoda</taxon>
        <taxon>Insecta</taxon>
        <taxon>Pterygota</taxon>
        <taxon>Neoptera</taxon>
        <taxon>Endopterygota</taxon>
        <taxon>Lepidoptera</taxon>
        <taxon>Glossata</taxon>
        <taxon>Ditrysia</taxon>
        <taxon>Tineoidea</taxon>
        <taxon>Psychidae</taxon>
        <taxon>Oiketicinae</taxon>
        <taxon>Eumeta</taxon>
    </lineage>
</organism>
<evidence type="ECO:0000313" key="2">
    <source>
        <dbReference type="EMBL" id="GBP81431.1"/>
    </source>
</evidence>
<evidence type="ECO:0000313" key="3">
    <source>
        <dbReference type="Proteomes" id="UP000299102"/>
    </source>
</evidence>
<accession>A0A4C1YY64</accession>
<protein>
    <submittedName>
        <fullName evidence="2">Uncharacterized protein</fullName>
    </submittedName>
</protein>
<evidence type="ECO:0000256" key="1">
    <source>
        <dbReference type="SAM" id="MobiDB-lite"/>
    </source>
</evidence>
<dbReference type="EMBL" id="BGZK01001511">
    <property type="protein sequence ID" value="GBP81431.1"/>
    <property type="molecule type" value="Genomic_DNA"/>
</dbReference>
<reference evidence="2 3" key="1">
    <citation type="journal article" date="2019" name="Commun. Biol.">
        <title>The bagworm genome reveals a unique fibroin gene that provides high tensile strength.</title>
        <authorList>
            <person name="Kono N."/>
            <person name="Nakamura H."/>
            <person name="Ohtoshi R."/>
            <person name="Tomita M."/>
            <person name="Numata K."/>
            <person name="Arakawa K."/>
        </authorList>
    </citation>
    <scope>NUCLEOTIDE SEQUENCE [LARGE SCALE GENOMIC DNA]</scope>
</reference>
<gene>
    <name evidence="2" type="ORF">EVAR_63998_1</name>
</gene>
<comment type="caution">
    <text evidence="2">The sequence shown here is derived from an EMBL/GenBank/DDBJ whole genome shotgun (WGS) entry which is preliminary data.</text>
</comment>
<sequence length="149" mass="16718">MIDKEILGLKPPTLAHCKLKSVRNRRVSNGERRLNTFSETPALLNDTPRCGFAQTDTCVLESIVAVQGAHINYLRPSALPLGSVRSPRKAEMCKGLVIESKLESQLRSGAKPRSGFDGNEIKDEERNRNHDGHGLISKRRVENERKYQI</sequence>
<keyword evidence="3" id="KW-1185">Reference proteome</keyword>